<sequence length="298" mass="33386">MSDNHFIYPILLGVAVGTAIRIYMLKTDYRQYPSYLHGKVIHLALGFIAAGLGTIIVPAIIKEEYTAITFLTLAASQFRDVRNMERTTLQQVDMYELVGRGNTYIEGIAVAFEGRNYLVILTSFVTTAAYLYLNIWAALIAAIICFFICRKLMSGNRLKDIVEINYIEPHFEGAGLYVDNIYIMNIGLPERQKEVLKYGMGFILKPKNFNAKITISNLGQRQAILYDVSVALGVYRDSGTPALVPLAKRDLEDGRIGIFVLPQTKEIEKALKVIANVPILENAIRVPSRTLSQGKQEQ</sequence>
<comment type="caution">
    <text evidence="2">The sequence shown here is derived from an EMBL/GenBank/DDBJ whole genome shotgun (WGS) entry which is preliminary data.</text>
</comment>
<dbReference type="EMBL" id="JAFBFI010000007">
    <property type="protein sequence ID" value="MBM7692658.1"/>
    <property type="molecule type" value="Genomic_DNA"/>
</dbReference>
<dbReference type="RefSeq" id="WP_204542545.1">
    <property type="nucleotide sequence ID" value="NZ_JAFBFI010000007.1"/>
</dbReference>
<dbReference type="Proteomes" id="UP000823486">
    <property type="component" value="Unassembled WGS sequence"/>
</dbReference>
<feature type="transmembrane region" description="Helical" evidence="1">
    <location>
        <begin position="129"/>
        <end position="149"/>
    </location>
</feature>
<keyword evidence="1" id="KW-1133">Transmembrane helix</keyword>
<proteinExistence type="predicted"/>
<dbReference type="Pfam" id="PF14045">
    <property type="entry name" value="YIEGIA"/>
    <property type="match status" value="1"/>
</dbReference>
<feature type="transmembrane region" description="Helical" evidence="1">
    <location>
        <begin position="6"/>
        <end position="24"/>
    </location>
</feature>
<evidence type="ECO:0008006" key="4">
    <source>
        <dbReference type="Google" id="ProtNLM"/>
    </source>
</evidence>
<keyword evidence="1" id="KW-0812">Transmembrane</keyword>
<protein>
    <recommendedName>
        <fullName evidence="4">YIEGIA protein</fullName>
    </recommendedName>
</protein>
<accession>A0ABS2QHM4</accession>
<keyword evidence="1" id="KW-0472">Membrane</keyword>
<reference evidence="2 3" key="1">
    <citation type="submission" date="2021-01" db="EMBL/GenBank/DDBJ databases">
        <title>Genomic Encyclopedia of Type Strains, Phase IV (KMG-IV): sequencing the most valuable type-strain genomes for metagenomic binning, comparative biology and taxonomic classification.</title>
        <authorList>
            <person name="Goeker M."/>
        </authorList>
    </citation>
    <scope>NUCLEOTIDE SEQUENCE [LARGE SCALE GENOMIC DNA]</scope>
    <source>
        <strain evidence="2 3">DSM 105482</strain>
    </source>
</reference>
<name>A0ABS2QHM4_9BACI</name>
<evidence type="ECO:0000313" key="3">
    <source>
        <dbReference type="Proteomes" id="UP000823486"/>
    </source>
</evidence>
<organism evidence="2 3">
    <name type="scientific">Peribacillus deserti</name>
    <dbReference type="NCBI Taxonomy" id="673318"/>
    <lineage>
        <taxon>Bacteria</taxon>
        <taxon>Bacillati</taxon>
        <taxon>Bacillota</taxon>
        <taxon>Bacilli</taxon>
        <taxon>Bacillales</taxon>
        <taxon>Bacillaceae</taxon>
        <taxon>Peribacillus</taxon>
    </lineage>
</organism>
<evidence type="ECO:0000256" key="1">
    <source>
        <dbReference type="SAM" id="Phobius"/>
    </source>
</evidence>
<evidence type="ECO:0000313" key="2">
    <source>
        <dbReference type="EMBL" id="MBM7692658.1"/>
    </source>
</evidence>
<dbReference type="InterPro" id="IPR025918">
    <property type="entry name" value="YIEGIA"/>
</dbReference>
<feature type="transmembrane region" description="Helical" evidence="1">
    <location>
        <begin position="36"/>
        <end position="61"/>
    </location>
</feature>
<keyword evidence="3" id="KW-1185">Reference proteome</keyword>
<gene>
    <name evidence="2" type="ORF">JOC77_002088</name>
</gene>